<dbReference type="PANTHER" id="PTHR43280">
    <property type="entry name" value="ARAC-FAMILY TRANSCRIPTIONAL REGULATOR"/>
    <property type="match status" value="1"/>
</dbReference>
<dbReference type="GO" id="GO:0043565">
    <property type="term" value="F:sequence-specific DNA binding"/>
    <property type="evidence" value="ECO:0007669"/>
    <property type="project" value="InterPro"/>
</dbReference>
<keyword evidence="6" id="KW-0597">Phosphoprotein</keyword>
<dbReference type="CDD" id="cd17536">
    <property type="entry name" value="REC_YesN-like"/>
    <property type="match status" value="1"/>
</dbReference>
<proteinExistence type="predicted"/>
<dbReference type="SUPFAM" id="SSF46689">
    <property type="entry name" value="Homeodomain-like"/>
    <property type="match status" value="2"/>
</dbReference>
<dbReference type="EMBL" id="DVIQ01000007">
    <property type="protein sequence ID" value="HIS30209.1"/>
    <property type="molecule type" value="Genomic_DNA"/>
</dbReference>
<dbReference type="GO" id="GO:0000160">
    <property type="term" value="P:phosphorelay signal transduction system"/>
    <property type="evidence" value="ECO:0007669"/>
    <property type="project" value="InterPro"/>
</dbReference>
<reference evidence="9" key="2">
    <citation type="journal article" date="2021" name="PeerJ">
        <title>Extensive microbial diversity within the chicken gut microbiome revealed by metagenomics and culture.</title>
        <authorList>
            <person name="Gilroy R."/>
            <person name="Ravi A."/>
            <person name="Getino M."/>
            <person name="Pursley I."/>
            <person name="Horton D.L."/>
            <person name="Alikhan N.F."/>
            <person name="Baker D."/>
            <person name="Gharbi K."/>
            <person name="Hall N."/>
            <person name="Watson M."/>
            <person name="Adriaenssens E.M."/>
            <person name="Foster-Nyarko E."/>
            <person name="Jarju S."/>
            <person name="Secka A."/>
            <person name="Antonio M."/>
            <person name="Oren A."/>
            <person name="Chaudhuri R.R."/>
            <person name="La Ragione R."/>
            <person name="Hildebrand F."/>
            <person name="Pallen M.J."/>
        </authorList>
    </citation>
    <scope>NUCLEOTIDE SEQUENCE</scope>
    <source>
        <strain evidence="9">CHK190-19873</strain>
    </source>
</reference>
<dbReference type="PANTHER" id="PTHR43280:SF2">
    <property type="entry name" value="HTH-TYPE TRANSCRIPTIONAL REGULATOR EXSA"/>
    <property type="match status" value="1"/>
</dbReference>
<dbReference type="Pfam" id="PF12833">
    <property type="entry name" value="HTH_18"/>
    <property type="match status" value="1"/>
</dbReference>
<comment type="caution">
    <text evidence="9">The sequence shown here is derived from an EMBL/GenBank/DDBJ whole genome shotgun (WGS) entry which is preliminary data.</text>
</comment>
<keyword evidence="3" id="KW-0238">DNA-binding</keyword>
<dbReference type="AlphaFoldDB" id="A0A9D1EQW8"/>
<comment type="function">
    <text evidence="5">May play the central regulatory role in sporulation. It may be an element of the effector pathway responsible for the activation of sporulation genes in response to nutritional stress. Spo0A may act in concert with spo0H (a sigma factor) to control the expression of some genes that are critical to the sporulation process.</text>
</comment>
<evidence type="ECO:0000256" key="5">
    <source>
        <dbReference type="ARBA" id="ARBA00024867"/>
    </source>
</evidence>
<dbReference type="Proteomes" id="UP000823935">
    <property type="component" value="Unassembled WGS sequence"/>
</dbReference>
<dbReference type="InterPro" id="IPR009057">
    <property type="entry name" value="Homeodomain-like_sf"/>
</dbReference>
<evidence type="ECO:0000256" key="6">
    <source>
        <dbReference type="PROSITE-ProRule" id="PRU00169"/>
    </source>
</evidence>
<dbReference type="GO" id="GO:0003700">
    <property type="term" value="F:DNA-binding transcription factor activity"/>
    <property type="evidence" value="ECO:0007669"/>
    <property type="project" value="InterPro"/>
</dbReference>
<evidence type="ECO:0000313" key="9">
    <source>
        <dbReference type="EMBL" id="HIS30209.1"/>
    </source>
</evidence>
<gene>
    <name evidence="9" type="ORF">IAB44_01455</name>
</gene>
<protein>
    <recommendedName>
        <fullName evidence="1">Stage 0 sporulation protein A homolog</fullName>
    </recommendedName>
</protein>
<sequence length="495" mass="56116">MTNVFIIDDEIQVRKWLAFCIGHMKNFQVSGESANIRDGLAQLCTVPADILILDIMMPGINGLDAIEKIKSQNPGLSVIMLTNYAEFEYVQKAVHFGAEEYFLKSELTEEDLAACLERLTAKKTSRSTAPDYDLLTLQNLSVQILNHTISGKESFGEALKSCPPPHAFSHNLTVLAVRHDVSVPVSVPERNLPDISPYLSTALALPCSPGLTLLVLEMNKLRSSLSVINELASIVSWFSVHLDFHYIGISNIYYGFSDFYSAVTEAILALQYGFYKRPRSVTYVWDAKLQKLNDADISSYRKDILKQARLGDWDGIHRTLSSLFTFLKESRPLNPADVIRSVQQLSFLLLSAQLAESYSGEFLDSLNQFSECLYLDTLCEKTEELLRKITGQNFSRSYSQPILDALAFTDEHFTENISLQDLAIQVHMNADYLGKLFKKETGRSFHSYLTEKKMEYADYLLRTTNLKKYEIADKLGYTNFSYFSRIFSAYKSHIK</sequence>
<keyword evidence="2" id="KW-0805">Transcription regulation</keyword>
<dbReference type="Gene3D" id="1.10.10.60">
    <property type="entry name" value="Homeodomain-like"/>
    <property type="match status" value="2"/>
</dbReference>
<organism evidence="9 10">
    <name type="scientific">Candidatus Limivivens intestinipullorum</name>
    <dbReference type="NCBI Taxonomy" id="2840858"/>
    <lineage>
        <taxon>Bacteria</taxon>
        <taxon>Bacillati</taxon>
        <taxon>Bacillota</taxon>
        <taxon>Clostridia</taxon>
        <taxon>Lachnospirales</taxon>
        <taxon>Lachnospiraceae</taxon>
        <taxon>Lachnospiraceae incertae sedis</taxon>
        <taxon>Candidatus Limivivens</taxon>
    </lineage>
</organism>
<reference evidence="9" key="1">
    <citation type="submission" date="2020-10" db="EMBL/GenBank/DDBJ databases">
        <authorList>
            <person name="Gilroy R."/>
        </authorList>
    </citation>
    <scope>NUCLEOTIDE SEQUENCE</scope>
    <source>
        <strain evidence="9">CHK190-19873</strain>
    </source>
</reference>
<feature type="domain" description="Response regulatory" evidence="8">
    <location>
        <begin position="3"/>
        <end position="119"/>
    </location>
</feature>
<keyword evidence="4" id="KW-0804">Transcription</keyword>
<evidence type="ECO:0000256" key="4">
    <source>
        <dbReference type="ARBA" id="ARBA00023163"/>
    </source>
</evidence>
<dbReference type="Pfam" id="PF00072">
    <property type="entry name" value="Response_reg"/>
    <property type="match status" value="1"/>
</dbReference>
<dbReference type="SMART" id="SM00342">
    <property type="entry name" value="HTH_ARAC"/>
    <property type="match status" value="1"/>
</dbReference>
<dbReference type="PROSITE" id="PS01124">
    <property type="entry name" value="HTH_ARAC_FAMILY_2"/>
    <property type="match status" value="1"/>
</dbReference>
<feature type="domain" description="HTH araC/xylS-type" evidence="7">
    <location>
        <begin position="403"/>
        <end position="495"/>
    </location>
</feature>
<dbReference type="SUPFAM" id="SSF52172">
    <property type="entry name" value="CheY-like"/>
    <property type="match status" value="1"/>
</dbReference>
<evidence type="ECO:0000256" key="2">
    <source>
        <dbReference type="ARBA" id="ARBA00023015"/>
    </source>
</evidence>
<dbReference type="InterPro" id="IPR018060">
    <property type="entry name" value="HTH_AraC"/>
</dbReference>
<dbReference type="InterPro" id="IPR001789">
    <property type="entry name" value="Sig_transdc_resp-reg_receiver"/>
</dbReference>
<dbReference type="PROSITE" id="PS50110">
    <property type="entry name" value="RESPONSE_REGULATORY"/>
    <property type="match status" value="1"/>
</dbReference>
<evidence type="ECO:0000259" key="7">
    <source>
        <dbReference type="PROSITE" id="PS01124"/>
    </source>
</evidence>
<evidence type="ECO:0000259" key="8">
    <source>
        <dbReference type="PROSITE" id="PS50110"/>
    </source>
</evidence>
<accession>A0A9D1EQW8</accession>
<dbReference type="Gene3D" id="3.40.50.2300">
    <property type="match status" value="1"/>
</dbReference>
<dbReference type="SMART" id="SM00448">
    <property type="entry name" value="REC"/>
    <property type="match status" value="1"/>
</dbReference>
<feature type="modified residue" description="4-aspartylphosphate" evidence="6">
    <location>
        <position position="54"/>
    </location>
</feature>
<name>A0A9D1EQW8_9FIRM</name>
<evidence type="ECO:0000313" key="10">
    <source>
        <dbReference type="Proteomes" id="UP000823935"/>
    </source>
</evidence>
<evidence type="ECO:0000256" key="3">
    <source>
        <dbReference type="ARBA" id="ARBA00023125"/>
    </source>
</evidence>
<evidence type="ECO:0000256" key="1">
    <source>
        <dbReference type="ARBA" id="ARBA00018672"/>
    </source>
</evidence>
<dbReference type="InterPro" id="IPR011006">
    <property type="entry name" value="CheY-like_superfamily"/>
</dbReference>